<keyword evidence="2" id="KW-1185">Reference proteome</keyword>
<sequence>MGEGEAVQGIRWVQFYTTNKHMSITITSAPGVTSPLLTGQHHTKDTRTTHRYLTFTLTTPRHITRPLPAPQALHQGTLVLYAERHTLNVKTRTKTTFL</sequence>
<proteinExistence type="predicted"/>
<gene>
    <name evidence="1" type="ORF">E2C01_089359</name>
</gene>
<accession>A0A5B7JIL7</accession>
<name>A0A5B7JIL7_PORTR</name>
<organism evidence="1 2">
    <name type="scientific">Portunus trituberculatus</name>
    <name type="common">Swimming crab</name>
    <name type="synonym">Neptunus trituberculatus</name>
    <dbReference type="NCBI Taxonomy" id="210409"/>
    <lineage>
        <taxon>Eukaryota</taxon>
        <taxon>Metazoa</taxon>
        <taxon>Ecdysozoa</taxon>
        <taxon>Arthropoda</taxon>
        <taxon>Crustacea</taxon>
        <taxon>Multicrustacea</taxon>
        <taxon>Malacostraca</taxon>
        <taxon>Eumalacostraca</taxon>
        <taxon>Eucarida</taxon>
        <taxon>Decapoda</taxon>
        <taxon>Pleocyemata</taxon>
        <taxon>Brachyura</taxon>
        <taxon>Eubrachyura</taxon>
        <taxon>Portunoidea</taxon>
        <taxon>Portunidae</taxon>
        <taxon>Portuninae</taxon>
        <taxon>Portunus</taxon>
    </lineage>
</organism>
<comment type="caution">
    <text evidence="1">The sequence shown here is derived from an EMBL/GenBank/DDBJ whole genome shotgun (WGS) entry which is preliminary data.</text>
</comment>
<dbReference type="AlphaFoldDB" id="A0A5B7JIL7"/>
<dbReference type="EMBL" id="VSRR010097621">
    <property type="protein sequence ID" value="MPC94203.1"/>
    <property type="molecule type" value="Genomic_DNA"/>
</dbReference>
<evidence type="ECO:0000313" key="2">
    <source>
        <dbReference type="Proteomes" id="UP000324222"/>
    </source>
</evidence>
<evidence type="ECO:0000313" key="1">
    <source>
        <dbReference type="EMBL" id="MPC94203.1"/>
    </source>
</evidence>
<reference evidence="1 2" key="1">
    <citation type="submission" date="2019-05" db="EMBL/GenBank/DDBJ databases">
        <title>Another draft genome of Portunus trituberculatus and its Hox gene families provides insights of decapod evolution.</title>
        <authorList>
            <person name="Jeong J.-H."/>
            <person name="Song I."/>
            <person name="Kim S."/>
            <person name="Choi T."/>
            <person name="Kim D."/>
            <person name="Ryu S."/>
            <person name="Kim W."/>
        </authorList>
    </citation>
    <scope>NUCLEOTIDE SEQUENCE [LARGE SCALE GENOMIC DNA]</scope>
    <source>
        <tissue evidence="1">Muscle</tissue>
    </source>
</reference>
<dbReference type="Proteomes" id="UP000324222">
    <property type="component" value="Unassembled WGS sequence"/>
</dbReference>
<protein>
    <submittedName>
        <fullName evidence="1">Uncharacterized protein</fullName>
    </submittedName>
</protein>